<organism evidence="4">
    <name type="scientific">hydrothermal vent metagenome</name>
    <dbReference type="NCBI Taxonomy" id="652676"/>
    <lineage>
        <taxon>unclassified sequences</taxon>
        <taxon>metagenomes</taxon>
        <taxon>ecological metagenomes</taxon>
    </lineage>
</organism>
<dbReference type="InterPro" id="IPR031325">
    <property type="entry name" value="RHS_repeat"/>
</dbReference>
<gene>
    <name evidence="4" type="ORF">MNBD_GAMMA02-41</name>
</gene>
<feature type="compositionally biased region" description="Basic residues" evidence="2">
    <location>
        <begin position="922"/>
        <end position="954"/>
    </location>
</feature>
<dbReference type="Gene3D" id="2.180.10.10">
    <property type="entry name" value="RHS repeat-associated core"/>
    <property type="match status" value="3"/>
</dbReference>
<evidence type="ECO:0000256" key="1">
    <source>
        <dbReference type="ARBA" id="ARBA00022737"/>
    </source>
</evidence>
<dbReference type="PANTHER" id="PTHR32305:SF15">
    <property type="entry name" value="PROTEIN RHSA-RELATED"/>
    <property type="match status" value="1"/>
</dbReference>
<sequence length="954" mass="106523">YGNNSTTVTDPLGKSRTYNYQYINQQNRLTSVDESCGSCGGGGGNSEQIWNADGSLYQEIDFNGNITQHSYNDRGLETELIQAKDTTTERTTQTTWHPLYDTPVEIKEPSASSGLMVTTFTHYPGGEVQSKTITADGESRVWAYTYNSNGQLLSEDGPRIDVSDVTTWTYDAQGNKRTETNALGHLIKWDNYNAHGQAQSMTDANDVITTYVYDDLTRLTSSTTDGEVTSYQYTDSGQLEKLILPDASFLLYGYDPADRLKSITDNLGNQIKYTLDAAGNRKIEETSDNNAVLVQKITNVYNQLGRLEQSIGSDNQVTAWTYDSQGNEKTHTDPLLHLTGSHYDELNRLKQITDPDLNTIGYSYDKQDNLRTVTDPRGLITTYGYNGFNEQTKLASPDTGITDYNYDTAGNLISKTDARGEAATYVYDALNRVDSITYTDEVIDFTYDQGVNSKGRLSTVTDSSGQTSYSYDDEGRVDTKTQATGGTNLVNDYNYNALGQMDQLTTPSGAQVTYSYRADGRVVSISVNGVEISRSTEYFPFGEPKSWEYASSFTYQRNYDSDGRVDDYTQGADTQDLAYDAASRITTLADASNSWGFTYDNLDRLETANKTGTSLSWDYDETGNRLFEIENGSQTDYTTNPSSNQLDQLNSQIRAYDNAGNLIDDGIISSTYSGRNRLTSTQQGAQTTLYQYNAFGERVSKQSGSLTLFAYDEEGHLLGEYDQAGNLISEVIWLDDTPIAVIRPNTEPHDGFTAGDIEIFFIHPDHLDTPRTVVDAGNQVIWQWHSDPFGTALADENPDGDANNFEFNLRFPGQYFDTQTNTHYNYFRDYEPRTGRYVQSDPIGVTFEDLNVEIELKNNIKSSIESITYNNLYSYVVNNTLTNFDTFGLKTKKKKNKKSCNSCTSGRKGGADGSSNRAGHSTTKKGSKKRTNDKHTKCRPGTKTKQRKKGWYQR</sequence>
<feature type="domain" description="Teneurin-like YD-shell" evidence="3">
    <location>
        <begin position="121"/>
        <end position="273"/>
    </location>
</feature>
<dbReference type="Pfam" id="PF25023">
    <property type="entry name" value="TEN_YD-shell"/>
    <property type="match status" value="2"/>
</dbReference>
<evidence type="ECO:0000256" key="2">
    <source>
        <dbReference type="SAM" id="MobiDB-lite"/>
    </source>
</evidence>
<feature type="compositionally biased region" description="Polar residues" evidence="2">
    <location>
        <begin position="456"/>
        <end position="470"/>
    </location>
</feature>
<evidence type="ECO:0000259" key="3">
    <source>
        <dbReference type="Pfam" id="PF25023"/>
    </source>
</evidence>
<feature type="domain" description="Teneurin-like YD-shell" evidence="3">
    <location>
        <begin position="759"/>
        <end position="850"/>
    </location>
</feature>
<dbReference type="Pfam" id="PF05593">
    <property type="entry name" value="RHS_repeat"/>
    <property type="match status" value="3"/>
</dbReference>
<name>A0A3B0W1S2_9ZZZZ</name>
<proteinExistence type="predicted"/>
<feature type="region of interest" description="Disordered" evidence="2">
    <location>
        <begin position="456"/>
        <end position="483"/>
    </location>
</feature>
<dbReference type="AlphaFoldDB" id="A0A3B0W1S2"/>
<feature type="region of interest" description="Disordered" evidence="2">
    <location>
        <begin position="896"/>
        <end position="954"/>
    </location>
</feature>
<dbReference type="EMBL" id="UOFA01000166">
    <property type="protein sequence ID" value="VAW45212.1"/>
    <property type="molecule type" value="Genomic_DNA"/>
</dbReference>
<dbReference type="NCBIfam" id="TIGR01643">
    <property type="entry name" value="YD_repeat_2x"/>
    <property type="match status" value="3"/>
</dbReference>
<dbReference type="InterPro" id="IPR056823">
    <property type="entry name" value="TEN-like_YD-shell"/>
</dbReference>
<accession>A0A3B0W1S2</accession>
<feature type="non-terminal residue" evidence="4">
    <location>
        <position position="1"/>
    </location>
</feature>
<dbReference type="NCBIfam" id="TIGR03696">
    <property type="entry name" value="Rhs_assc_core"/>
    <property type="match status" value="1"/>
</dbReference>
<protein>
    <submittedName>
        <fullName evidence="4">Rhs-family protein</fullName>
    </submittedName>
</protein>
<dbReference type="InterPro" id="IPR050708">
    <property type="entry name" value="T6SS_VgrG/RHS"/>
</dbReference>
<reference evidence="4" key="1">
    <citation type="submission" date="2018-06" db="EMBL/GenBank/DDBJ databases">
        <authorList>
            <person name="Zhirakovskaya E."/>
        </authorList>
    </citation>
    <scope>NUCLEOTIDE SEQUENCE</scope>
</reference>
<keyword evidence="1" id="KW-0677">Repeat</keyword>
<dbReference type="InterPro" id="IPR022385">
    <property type="entry name" value="Rhs_assc_core"/>
</dbReference>
<dbReference type="PANTHER" id="PTHR32305">
    <property type="match status" value="1"/>
</dbReference>
<dbReference type="InterPro" id="IPR006530">
    <property type="entry name" value="YD"/>
</dbReference>
<evidence type="ECO:0000313" key="4">
    <source>
        <dbReference type="EMBL" id="VAW45212.1"/>
    </source>
</evidence>